<dbReference type="EMBL" id="OBEL01000001">
    <property type="protein sequence ID" value="SNZ06386.1"/>
    <property type="molecule type" value="Genomic_DNA"/>
</dbReference>
<feature type="region of interest" description="Disordered" evidence="2">
    <location>
        <begin position="1"/>
        <end position="24"/>
    </location>
</feature>
<dbReference type="CDD" id="cd11599">
    <property type="entry name" value="HDAC_classII_2"/>
    <property type="match status" value="1"/>
</dbReference>
<dbReference type="SUPFAM" id="SSF52768">
    <property type="entry name" value="Arginase/deacetylase"/>
    <property type="match status" value="1"/>
</dbReference>
<sequence length="313" mass="34788">MSTVYISHQSFLKHQTPEGHPERPDRMRAVNVALEHEKFLFMPREEAQMGRREDILRCHPENMVDMLEAVTPENEGELVSIDGDTTLSPGTFNAAMYAIGASTQAVDEVMTGQVNNAFCGIRPPGHHAETDRAMGFCFFNNAAVAARYAQSKYDAERIAVIDWDLHHGNGTQDIFWDDPSLMYCSTHQMPLYPGTGAWNETGKDDEGNIVNAPLRAGDGSDHIREAFETRILPSLYNFNPDLVIISAGFDAHLRDPLGDLICTEADFSWMTGKLMDVADKCCDNRIVSLLEGGYDLQALARSVAVHVDRLMHG</sequence>
<organism evidence="4 5">
    <name type="scientific">Cohaesibacter gelatinilyticus</name>
    <dbReference type="NCBI Taxonomy" id="372072"/>
    <lineage>
        <taxon>Bacteria</taxon>
        <taxon>Pseudomonadati</taxon>
        <taxon>Pseudomonadota</taxon>
        <taxon>Alphaproteobacteria</taxon>
        <taxon>Hyphomicrobiales</taxon>
        <taxon>Cohaesibacteraceae</taxon>
    </lineage>
</organism>
<protein>
    <submittedName>
        <fullName evidence="4">Acetoin utilization deacetylase AcuC</fullName>
    </submittedName>
</protein>
<dbReference type="InterPro" id="IPR023696">
    <property type="entry name" value="Ureohydrolase_dom_sf"/>
</dbReference>
<dbReference type="Proteomes" id="UP000219439">
    <property type="component" value="Unassembled WGS sequence"/>
</dbReference>
<dbReference type="Gene3D" id="3.40.800.20">
    <property type="entry name" value="Histone deacetylase domain"/>
    <property type="match status" value="1"/>
</dbReference>
<gene>
    <name evidence="4" type="ORF">SAMN06265368_0402</name>
</gene>
<name>A0A285NEP7_9HYPH</name>
<comment type="similarity">
    <text evidence="1">Belongs to the histone deacetylase family.</text>
</comment>
<proteinExistence type="inferred from homology"/>
<evidence type="ECO:0000256" key="2">
    <source>
        <dbReference type="SAM" id="MobiDB-lite"/>
    </source>
</evidence>
<accession>A0A285NEP7</accession>
<feature type="domain" description="Histone deacetylase" evidence="3">
    <location>
        <begin position="20"/>
        <end position="308"/>
    </location>
</feature>
<dbReference type="RefSeq" id="WP_097151728.1">
    <property type="nucleotide sequence ID" value="NZ_OBEL01000001.1"/>
</dbReference>
<dbReference type="InterPro" id="IPR000286">
    <property type="entry name" value="HDACs"/>
</dbReference>
<keyword evidence="5" id="KW-1185">Reference proteome</keyword>
<dbReference type="PANTHER" id="PTHR10625">
    <property type="entry name" value="HISTONE DEACETYLASE HDAC1-RELATED"/>
    <property type="match status" value="1"/>
</dbReference>
<dbReference type="InterPro" id="IPR023801">
    <property type="entry name" value="His_deacetylse_dom"/>
</dbReference>
<feature type="compositionally biased region" description="Basic and acidic residues" evidence="2">
    <location>
        <begin position="15"/>
        <end position="24"/>
    </location>
</feature>
<feature type="compositionally biased region" description="Polar residues" evidence="2">
    <location>
        <begin position="1"/>
        <end position="13"/>
    </location>
</feature>
<reference evidence="4 5" key="1">
    <citation type="submission" date="2017-09" db="EMBL/GenBank/DDBJ databases">
        <authorList>
            <person name="Ehlers B."/>
            <person name="Leendertz F.H."/>
        </authorList>
    </citation>
    <scope>NUCLEOTIDE SEQUENCE [LARGE SCALE GENOMIC DNA]</scope>
    <source>
        <strain evidence="4 5">DSM 18289</strain>
    </source>
</reference>
<evidence type="ECO:0000313" key="5">
    <source>
        <dbReference type="Proteomes" id="UP000219439"/>
    </source>
</evidence>
<evidence type="ECO:0000256" key="1">
    <source>
        <dbReference type="ARBA" id="ARBA00005947"/>
    </source>
</evidence>
<evidence type="ECO:0000259" key="3">
    <source>
        <dbReference type="Pfam" id="PF00850"/>
    </source>
</evidence>
<dbReference type="InterPro" id="IPR037138">
    <property type="entry name" value="His_deacetylse_dom_sf"/>
</dbReference>
<dbReference type="AlphaFoldDB" id="A0A285NEP7"/>
<dbReference type="GO" id="GO:0040029">
    <property type="term" value="P:epigenetic regulation of gene expression"/>
    <property type="evidence" value="ECO:0007669"/>
    <property type="project" value="TreeGrafter"/>
</dbReference>
<dbReference type="OrthoDB" id="9808367at2"/>
<evidence type="ECO:0000313" key="4">
    <source>
        <dbReference type="EMBL" id="SNZ06386.1"/>
    </source>
</evidence>
<dbReference type="GO" id="GO:0004407">
    <property type="term" value="F:histone deacetylase activity"/>
    <property type="evidence" value="ECO:0007669"/>
    <property type="project" value="TreeGrafter"/>
</dbReference>
<dbReference type="PANTHER" id="PTHR10625:SF10">
    <property type="entry name" value="HISTONE DEACETYLASE HDAC1"/>
    <property type="match status" value="1"/>
</dbReference>
<dbReference type="PRINTS" id="PR01270">
    <property type="entry name" value="HDASUPER"/>
</dbReference>
<dbReference type="Pfam" id="PF00850">
    <property type="entry name" value="Hist_deacetyl"/>
    <property type="match status" value="1"/>
</dbReference>